<protein>
    <submittedName>
        <fullName evidence="1">Uncharacterized protein</fullName>
    </submittedName>
</protein>
<sequence length="87" mass="9695">MIDWLLRSRETGEIVVAQPPNVRNLVFVAATLGSWVLPDPRWRDRARSVATVALAAWAADEVVRGVNPFRRLLGAGGLLEVGRRLRH</sequence>
<dbReference type="AlphaFoldDB" id="A0A5Q2RPJ8"/>
<organism evidence="1 2">
    <name type="scientific">Actinomarinicola tropica</name>
    <dbReference type="NCBI Taxonomy" id="2789776"/>
    <lineage>
        <taxon>Bacteria</taxon>
        <taxon>Bacillati</taxon>
        <taxon>Actinomycetota</taxon>
        <taxon>Acidimicrobiia</taxon>
        <taxon>Acidimicrobiales</taxon>
        <taxon>Iamiaceae</taxon>
        <taxon>Actinomarinicola</taxon>
    </lineage>
</organism>
<gene>
    <name evidence="1" type="ORF">GH723_15370</name>
</gene>
<evidence type="ECO:0000313" key="2">
    <source>
        <dbReference type="Proteomes" id="UP000334019"/>
    </source>
</evidence>
<dbReference type="RefSeq" id="WP_153760470.1">
    <property type="nucleotide sequence ID" value="NZ_CP045851.1"/>
</dbReference>
<accession>A0A5Q2RPJ8</accession>
<keyword evidence="2" id="KW-1185">Reference proteome</keyword>
<dbReference type="EMBL" id="CP045851">
    <property type="protein sequence ID" value="QGG96366.1"/>
    <property type="molecule type" value="Genomic_DNA"/>
</dbReference>
<dbReference type="Proteomes" id="UP000334019">
    <property type="component" value="Chromosome"/>
</dbReference>
<dbReference type="KEGG" id="atq:GH723_15370"/>
<proteinExistence type="predicted"/>
<reference evidence="1 2" key="1">
    <citation type="submission" date="2019-11" db="EMBL/GenBank/DDBJ databases">
        <authorList>
            <person name="He Y."/>
        </authorList>
    </citation>
    <scope>NUCLEOTIDE SEQUENCE [LARGE SCALE GENOMIC DNA]</scope>
    <source>
        <strain evidence="1 2">SCSIO 58843</strain>
    </source>
</reference>
<evidence type="ECO:0000313" key="1">
    <source>
        <dbReference type="EMBL" id="QGG96366.1"/>
    </source>
</evidence>
<name>A0A5Q2RPJ8_9ACTN</name>